<dbReference type="VEuPathDB" id="FungiDB:SPRG_17844"/>
<name>A0A067BE80_SAPPC</name>
<evidence type="ECO:0000313" key="1">
    <source>
        <dbReference type="EMBL" id="KDO16659.1"/>
    </source>
</evidence>
<proteinExistence type="predicted"/>
<feature type="non-terminal residue" evidence="1">
    <location>
        <position position="90"/>
    </location>
</feature>
<accession>A0A067BE80</accession>
<dbReference type="RefSeq" id="XP_012212632.1">
    <property type="nucleotide sequence ID" value="XM_012357242.1"/>
</dbReference>
<organism evidence="1 2">
    <name type="scientific">Saprolegnia parasitica (strain CBS 223.65)</name>
    <dbReference type="NCBI Taxonomy" id="695850"/>
    <lineage>
        <taxon>Eukaryota</taxon>
        <taxon>Sar</taxon>
        <taxon>Stramenopiles</taxon>
        <taxon>Oomycota</taxon>
        <taxon>Saprolegniomycetes</taxon>
        <taxon>Saprolegniales</taxon>
        <taxon>Saprolegniaceae</taxon>
        <taxon>Saprolegnia</taxon>
    </lineage>
</organism>
<dbReference type="OrthoDB" id="69253at2759"/>
<gene>
    <name evidence="1" type="ORF">SPRG_17844</name>
</gene>
<evidence type="ECO:0000313" key="2">
    <source>
        <dbReference type="Proteomes" id="UP000030745"/>
    </source>
</evidence>
<protein>
    <submittedName>
        <fullName evidence="1">Uncharacterized protein</fullName>
    </submittedName>
</protein>
<sequence>MSSAALASQLSSCLSDAGGDYAYYACVFASGLFTSPSCDLACSGHGSSACCDALATATKCVAKTATASCKKVVDKTLSSITQCGGLSSAA</sequence>
<keyword evidence="2" id="KW-1185">Reference proteome</keyword>
<dbReference type="EMBL" id="KK583996">
    <property type="protein sequence ID" value="KDO16659.1"/>
    <property type="molecule type" value="Genomic_DNA"/>
</dbReference>
<dbReference type="Proteomes" id="UP000030745">
    <property type="component" value="Unassembled WGS sequence"/>
</dbReference>
<dbReference type="KEGG" id="spar:SPRG_17844"/>
<reference evidence="1 2" key="1">
    <citation type="journal article" date="2013" name="PLoS Genet.">
        <title>Distinctive expansion of potential virulence genes in the genome of the oomycete fish pathogen Saprolegnia parasitica.</title>
        <authorList>
            <person name="Jiang R.H."/>
            <person name="de Bruijn I."/>
            <person name="Haas B.J."/>
            <person name="Belmonte R."/>
            <person name="Lobach L."/>
            <person name="Christie J."/>
            <person name="van den Ackerveken G."/>
            <person name="Bottin A."/>
            <person name="Bulone V."/>
            <person name="Diaz-Moreno S.M."/>
            <person name="Dumas B."/>
            <person name="Fan L."/>
            <person name="Gaulin E."/>
            <person name="Govers F."/>
            <person name="Grenville-Briggs L.J."/>
            <person name="Horner N.R."/>
            <person name="Levin J.Z."/>
            <person name="Mammella M."/>
            <person name="Meijer H.J."/>
            <person name="Morris P."/>
            <person name="Nusbaum C."/>
            <person name="Oome S."/>
            <person name="Phillips A.J."/>
            <person name="van Rooyen D."/>
            <person name="Rzeszutek E."/>
            <person name="Saraiva M."/>
            <person name="Secombes C.J."/>
            <person name="Seidl M.F."/>
            <person name="Snel B."/>
            <person name="Stassen J.H."/>
            <person name="Sykes S."/>
            <person name="Tripathy S."/>
            <person name="van den Berg H."/>
            <person name="Vega-Arreguin J.C."/>
            <person name="Wawra S."/>
            <person name="Young S.K."/>
            <person name="Zeng Q."/>
            <person name="Dieguez-Uribeondo J."/>
            <person name="Russ C."/>
            <person name="Tyler B.M."/>
            <person name="van West P."/>
        </authorList>
    </citation>
    <scope>NUCLEOTIDE SEQUENCE [LARGE SCALE GENOMIC DNA]</scope>
    <source>
        <strain evidence="1 2">CBS 223.65</strain>
    </source>
</reference>
<dbReference type="AlphaFoldDB" id="A0A067BE80"/>
<dbReference type="GeneID" id="24139372"/>